<gene>
    <name evidence="2" type="ORF">FRUB_04056</name>
</gene>
<protein>
    <submittedName>
        <fullName evidence="2">Uncharacterized protein</fullName>
    </submittedName>
</protein>
<dbReference type="Gene3D" id="1.10.10.60">
    <property type="entry name" value="Homeodomain-like"/>
    <property type="match status" value="1"/>
</dbReference>
<evidence type="ECO:0000256" key="1">
    <source>
        <dbReference type="SAM" id="MobiDB-lite"/>
    </source>
</evidence>
<comment type="caution">
    <text evidence="2">The sequence shown here is derived from an EMBL/GenBank/DDBJ whole genome shotgun (WGS) entry which is preliminary data.</text>
</comment>
<dbReference type="EMBL" id="NIDE01000005">
    <property type="protein sequence ID" value="OWK41978.1"/>
    <property type="molecule type" value="Genomic_DNA"/>
</dbReference>
<accession>A0A225DTV8</accession>
<dbReference type="RefSeq" id="WP_088255186.1">
    <property type="nucleotide sequence ID" value="NZ_NIDE01000005.1"/>
</dbReference>
<dbReference type="AlphaFoldDB" id="A0A225DTV8"/>
<reference evidence="3" key="1">
    <citation type="submission" date="2017-06" db="EMBL/GenBank/DDBJ databases">
        <title>Genome analysis of Fimbriiglobus ruber SP5, the first member of the order Planctomycetales with confirmed chitinolytic capability.</title>
        <authorList>
            <person name="Ravin N.V."/>
            <person name="Rakitin A.L."/>
            <person name="Ivanova A.A."/>
            <person name="Beletsky A.V."/>
            <person name="Kulichevskaya I.S."/>
            <person name="Mardanov A.V."/>
            <person name="Dedysh S.N."/>
        </authorList>
    </citation>
    <scope>NUCLEOTIDE SEQUENCE [LARGE SCALE GENOMIC DNA]</scope>
    <source>
        <strain evidence="3">SP5</strain>
    </source>
</reference>
<organism evidence="2 3">
    <name type="scientific">Fimbriiglobus ruber</name>
    <dbReference type="NCBI Taxonomy" id="1908690"/>
    <lineage>
        <taxon>Bacteria</taxon>
        <taxon>Pseudomonadati</taxon>
        <taxon>Planctomycetota</taxon>
        <taxon>Planctomycetia</taxon>
        <taxon>Gemmatales</taxon>
        <taxon>Gemmataceae</taxon>
        <taxon>Fimbriiglobus</taxon>
    </lineage>
</organism>
<evidence type="ECO:0000313" key="2">
    <source>
        <dbReference type="EMBL" id="OWK41978.1"/>
    </source>
</evidence>
<name>A0A225DTV8_9BACT</name>
<dbReference type="Proteomes" id="UP000214646">
    <property type="component" value="Unassembled WGS sequence"/>
</dbReference>
<dbReference type="OrthoDB" id="301819at2"/>
<proteinExistence type="predicted"/>
<sequence length="327" mass="36724">MTVSSENQFYLELGIIKGWALFFEKEIPERVKQAIRQLEDLGLGVIGKSEDQLREEVEAQSYLLNDALNDIEDLKQLGSFNTRLADNPEFKREVRPEIKEERDQAWEEPGQTVTAKAPQKSTFISDNQVEEIRRLAESMTDEEIGKHLGVSRDTVIRFRAKHGIEKNRGPREGVPRSNYQWEPWQKQKLIEMKQTGASYAEIGKAIGKTASQCSGIWFWEKKKLETVDLGEPNSTGQELDRPKEETSVDGGVTAISPAACWKPSPLSPDDWSDIQKMLVNGQSRESIASDYDVPVEDLDAFVASRLKRAEAKSPLGEAQALSQTGSA</sequence>
<keyword evidence="3" id="KW-1185">Reference proteome</keyword>
<evidence type="ECO:0000313" key="3">
    <source>
        <dbReference type="Proteomes" id="UP000214646"/>
    </source>
</evidence>
<feature type="region of interest" description="Disordered" evidence="1">
    <location>
        <begin position="229"/>
        <end position="249"/>
    </location>
</feature>